<sequence length="265" mass="29901">MEQEDSIREPVDNNNSIKTDIQDNDPNMLHKLEFVLNIQEIPGKKITENYLKELSGKLNAIKEKKPYIQYNYRVVTDTDIEYNKMMGGGGNSSFPFNIFEGLLDKITGRTSTSETTAPSPTSNEVIDNDSSNKTDNSNIGFFNTIFTDPSNNVVVDSSNNVPIDTSNNVAIDSSSNTAVYVPTNTNKNIFQRLFSFIPSFDVSNSQVLDASFTKPLDMDNLVQEPIVLDDKYDGVVHILVTIYDKKRVFSYIGGVYQLEYWIERK</sequence>
<name>A0A6C0ATS5_9ZZZZ</name>
<feature type="region of interest" description="Disordered" evidence="1">
    <location>
        <begin position="1"/>
        <end position="24"/>
    </location>
</feature>
<accession>A0A6C0ATS5</accession>
<reference evidence="2" key="1">
    <citation type="journal article" date="2020" name="Nature">
        <title>Giant virus diversity and host interactions through global metagenomics.</title>
        <authorList>
            <person name="Schulz F."/>
            <person name="Roux S."/>
            <person name="Paez-Espino D."/>
            <person name="Jungbluth S."/>
            <person name="Walsh D.A."/>
            <person name="Denef V.J."/>
            <person name="McMahon K.D."/>
            <person name="Konstantinidis K.T."/>
            <person name="Eloe-Fadrosh E.A."/>
            <person name="Kyrpides N.C."/>
            <person name="Woyke T."/>
        </authorList>
    </citation>
    <scope>NUCLEOTIDE SEQUENCE</scope>
    <source>
        <strain evidence="2">GVMAG-S-1101171-111</strain>
    </source>
</reference>
<organism evidence="2">
    <name type="scientific">viral metagenome</name>
    <dbReference type="NCBI Taxonomy" id="1070528"/>
    <lineage>
        <taxon>unclassified sequences</taxon>
        <taxon>metagenomes</taxon>
        <taxon>organismal metagenomes</taxon>
    </lineage>
</organism>
<protein>
    <submittedName>
        <fullName evidence="2">Uncharacterized protein</fullName>
    </submittedName>
</protein>
<dbReference type="AlphaFoldDB" id="A0A6C0ATS5"/>
<feature type="region of interest" description="Disordered" evidence="1">
    <location>
        <begin position="110"/>
        <end position="132"/>
    </location>
</feature>
<proteinExistence type="predicted"/>
<feature type="compositionally biased region" description="Basic and acidic residues" evidence="1">
    <location>
        <begin position="1"/>
        <end position="11"/>
    </location>
</feature>
<dbReference type="EMBL" id="MN740806">
    <property type="protein sequence ID" value="QHS82873.1"/>
    <property type="molecule type" value="Genomic_DNA"/>
</dbReference>
<evidence type="ECO:0000313" key="2">
    <source>
        <dbReference type="EMBL" id="QHS82873.1"/>
    </source>
</evidence>
<evidence type="ECO:0000256" key="1">
    <source>
        <dbReference type="SAM" id="MobiDB-lite"/>
    </source>
</evidence>